<keyword evidence="1" id="KW-0436">Ligase</keyword>
<feature type="region of interest" description="Disordered" evidence="5">
    <location>
        <begin position="108"/>
        <end position="172"/>
    </location>
</feature>
<feature type="region of interest" description="Disordered" evidence="5">
    <location>
        <begin position="249"/>
        <end position="275"/>
    </location>
</feature>
<dbReference type="GO" id="GO:0070740">
    <property type="term" value="F:tubulin-glutamic acid ligase activity"/>
    <property type="evidence" value="ECO:0007669"/>
    <property type="project" value="TreeGrafter"/>
</dbReference>
<feature type="compositionally biased region" description="Polar residues" evidence="5">
    <location>
        <begin position="607"/>
        <end position="625"/>
    </location>
</feature>
<dbReference type="GO" id="GO:0000226">
    <property type="term" value="P:microtubule cytoskeleton organization"/>
    <property type="evidence" value="ECO:0007669"/>
    <property type="project" value="TreeGrafter"/>
</dbReference>
<gene>
    <name evidence="6" type="ORF">PSON_ATCC_30995.1.T0930087</name>
</gene>
<evidence type="ECO:0000256" key="5">
    <source>
        <dbReference type="SAM" id="MobiDB-lite"/>
    </source>
</evidence>
<feature type="region of interest" description="Disordered" evidence="5">
    <location>
        <begin position="579"/>
        <end position="632"/>
    </location>
</feature>
<evidence type="ECO:0000256" key="1">
    <source>
        <dbReference type="ARBA" id="ARBA00022598"/>
    </source>
</evidence>
<evidence type="ECO:0008006" key="8">
    <source>
        <dbReference type="Google" id="ProtNLM"/>
    </source>
</evidence>
<keyword evidence="4" id="KW-0175">Coiled coil</keyword>
<dbReference type="GO" id="GO:0015631">
    <property type="term" value="F:tubulin binding"/>
    <property type="evidence" value="ECO:0007669"/>
    <property type="project" value="TreeGrafter"/>
</dbReference>
<feature type="compositionally biased region" description="Basic and acidic residues" evidence="5">
    <location>
        <begin position="455"/>
        <end position="482"/>
    </location>
</feature>
<dbReference type="PROSITE" id="PS51221">
    <property type="entry name" value="TTL"/>
    <property type="match status" value="1"/>
</dbReference>
<keyword evidence="3" id="KW-0067">ATP-binding</keyword>
<dbReference type="PANTHER" id="PTHR12241:SF155">
    <property type="entry name" value="TUBULIN-TYROSINE LIGASE FAMILY PROTEIN"/>
    <property type="match status" value="1"/>
</dbReference>
<dbReference type="InterPro" id="IPR004344">
    <property type="entry name" value="TTL/TTLL_fam"/>
</dbReference>
<feature type="compositionally biased region" description="Polar residues" evidence="5">
    <location>
        <begin position="579"/>
        <end position="590"/>
    </location>
</feature>
<feature type="compositionally biased region" description="Polar residues" evidence="5">
    <location>
        <begin position="162"/>
        <end position="172"/>
    </location>
</feature>
<name>A0A8S1Q1Y1_9CILI</name>
<evidence type="ECO:0000256" key="4">
    <source>
        <dbReference type="SAM" id="Coils"/>
    </source>
</evidence>
<proteinExistence type="predicted"/>
<accession>A0A8S1Q1Y1</accession>
<evidence type="ECO:0000313" key="6">
    <source>
        <dbReference type="EMBL" id="CAD8109265.1"/>
    </source>
</evidence>
<dbReference type="GO" id="GO:0005524">
    <property type="term" value="F:ATP binding"/>
    <property type="evidence" value="ECO:0007669"/>
    <property type="project" value="UniProtKB-KW"/>
</dbReference>
<feature type="region of interest" description="Disordered" evidence="5">
    <location>
        <begin position="446"/>
        <end position="482"/>
    </location>
</feature>
<dbReference type="EMBL" id="CAJJDN010000093">
    <property type="protein sequence ID" value="CAD8109265.1"/>
    <property type="molecule type" value="Genomic_DNA"/>
</dbReference>
<sequence>MAQLPQLIPCEEIYDLDTFQLEDMQSMLKSFATDDAQWNKKAKKILDLIEVELKERQAIENFAFNIQIEDFIQQPIYQNNALQAILNDIKNRPANYLDVQISKPPLQKNEQTNHEKSQQQTNQQHQQQQTKQQVQQYSQKVLQQQQNQSDALSTSTTTGSSHLQNKMQQKKSNQLQDFMKDVLKKTDVTNQQFIIGATVNHRYIPPPPKPQLNTVEKIKQEKLMRKKKKKKVRTESLGKAVEHLPAIGKQSSSIKTQSKMEQSNVHSQSSTTKQNFEIKQKSLDCNINHQENKEELIYKSDINQQIQSNSLTSNNILDQHETNDKIKEKSIIKNSNELNAKNNFNLPEEECQTNNNDNNNFKDQTSIQKCQTESKSFGNEGDSYNKIQINLEEKYQECKDKKNIALQNEILNSQIIHQQKQDQAQDQIQSQNFEQQNNFQIPNQEKHQNTFQQSEQEKKTDIKFGEQKTNKKEVEEKEQIQKRDQMLQDHYNYVINEYRNNEELTGDLKDDYLRQIQQLQNKQIEKEEFEDNINDEDEVDNEIEDYNDQQQKQKQGNNKQKNNEDENVISLKVQKTSIQKNQSKNQFITKQSISQQSQRRQDLKSKPGSQQQLNHKGNIQKQLTMESKKQNDEVDDFNEIESDHEQIVDEKQKKPKELGVKQNGKVDSKQKGGFENKQKIVLTDKEKMDEINNICKEMGLDEFKIKQQQQQVNQTQIVKAITPSTNNRPKNPQSKYIQKMLQCIDDSKLEDYSDIVPTFQHLFSGFFNNSPHYNNLDVMRDIFSIFSQHIDKVDNVESLLCKYKQNPLAINPNELVYINDPHRLIQYSTRTGVDIQQYIQRQMVFNRRIQNDSTNQGKQERYFRVVKNKEEVYDIITRSFMRKQGWTELPHGIGLRTSWNVLWTWSKPQIDLNKLLLFQKVNHFPFNKNLGRKDLLKKNIERCQKLGTKAQQIFDIIPSTFLLPKEYVQFMEKFYKDSESEGQQNIWIMKPTGKSRGRGITVLNDISDVMYAEPVVLQKYLKNPLLLKGHKFDMRIYVLVTSFNPLEVFLYKEGFARLTTQPFTLDINDLKNQLVHLTNFAVQKTHVQIQDLEQQLGGCKISLRQLREKLIDKNIDWSKIWEQVQDIVLKSLVACQSEIPNNPNSFELFGYDIIIDTNQKCWLLEVNASPSLARDYILDELIKQQLIDDIFDLIDSPNYDRQRLCEVLERRIQEEQGCKSVINTMNNSKLQLQRDLNYILNGTHLRRYGEMPKQMGGFMRLAPSEKYDKLKSLVQSYKTINGRGTID</sequence>
<feature type="region of interest" description="Disordered" evidence="5">
    <location>
        <begin position="547"/>
        <end position="566"/>
    </location>
</feature>
<evidence type="ECO:0000256" key="3">
    <source>
        <dbReference type="ARBA" id="ARBA00022840"/>
    </source>
</evidence>
<evidence type="ECO:0000256" key="2">
    <source>
        <dbReference type="ARBA" id="ARBA00022741"/>
    </source>
</evidence>
<keyword evidence="2" id="KW-0547">Nucleotide-binding</keyword>
<feature type="compositionally biased region" description="Low complexity" evidence="5">
    <location>
        <begin position="548"/>
        <end position="560"/>
    </location>
</feature>
<dbReference type="Pfam" id="PF03133">
    <property type="entry name" value="TTL"/>
    <property type="match status" value="1"/>
</dbReference>
<feature type="compositionally biased region" description="Low complexity" evidence="5">
    <location>
        <begin position="118"/>
        <end position="161"/>
    </location>
</feature>
<reference evidence="6" key="1">
    <citation type="submission" date="2021-01" db="EMBL/GenBank/DDBJ databases">
        <authorList>
            <consortium name="Genoscope - CEA"/>
            <person name="William W."/>
        </authorList>
    </citation>
    <scope>NUCLEOTIDE SEQUENCE</scope>
</reference>
<protein>
    <recommendedName>
        <fullName evidence="8">Tubulin-tyrosine ligase family protein</fullName>
    </recommendedName>
</protein>
<keyword evidence="7" id="KW-1185">Reference proteome</keyword>
<feature type="coiled-coil region" evidence="4">
    <location>
        <begin position="512"/>
        <end position="539"/>
    </location>
</feature>
<dbReference type="Proteomes" id="UP000692954">
    <property type="component" value="Unassembled WGS sequence"/>
</dbReference>
<evidence type="ECO:0000313" key="7">
    <source>
        <dbReference type="Proteomes" id="UP000692954"/>
    </source>
</evidence>
<dbReference type="PANTHER" id="PTHR12241">
    <property type="entry name" value="TUBULIN POLYGLUTAMYLASE"/>
    <property type="match status" value="1"/>
</dbReference>
<dbReference type="GO" id="GO:0036064">
    <property type="term" value="C:ciliary basal body"/>
    <property type="evidence" value="ECO:0007669"/>
    <property type="project" value="TreeGrafter"/>
</dbReference>
<comment type="caution">
    <text evidence="6">The sequence shown here is derived from an EMBL/GenBank/DDBJ whole genome shotgun (WGS) entry which is preliminary data.</text>
</comment>
<dbReference type="OrthoDB" id="202825at2759"/>
<organism evidence="6 7">
    <name type="scientific">Paramecium sonneborni</name>
    <dbReference type="NCBI Taxonomy" id="65129"/>
    <lineage>
        <taxon>Eukaryota</taxon>
        <taxon>Sar</taxon>
        <taxon>Alveolata</taxon>
        <taxon>Ciliophora</taxon>
        <taxon>Intramacronucleata</taxon>
        <taxon>Oligohymenophorea</taxon>
        <taxon>Peniculida</taxon>
        <taxon>Parameciidae</taxon>
        <taxon>Paramecium</taxon>
    </lineage>
</organism>
<feature type="region of interest" description="Disordered" evidence="5">
    <location>
        <begin position="644"/>
        <end position="672"/>
    </location>
</feature>